<accession>A0ACB8CP44</accession>
<sequence>MQNAVESIEHAFIALTQRVTNVENHLQALPMPAPPARETPALPMMASPNPIMAHPNNDTLMMQCNFRGYLRKQPVIRQHLRTSTRQADVIMIQENYIDSVTLPGFKPFIPLDASRRLCTFSRKRITTIEHNLHVRYIEHLLVELIPTRKRKENIFLLNVYSHPSAKVRRRFLNLFKKALNVAGTNPLVIGGDFHLSHTVWGYGYSTMAAQNLWQDSQDLGLTFITDPTFPTRFHNSTSRDTTPDLTFTKNVTNAQWSNTQHDLGSDHFIIAIRIPRIAAVTANPREFT</sequence>
<dbReference type="EMBL" id="CM023474">
    <property type="protein sequence ID" value="KAH7948921.1"/>
    <property type="molecule type" value="Genomic_DNA"/>
</dbReference>
<protein>
    <submittedName>
        <fullName evidence="1">Uncharacterized protein</fullName>
    </submittedName>
</protein>
<comment type="caution">
    <text evidence="1">The sequence shown here is derived from an EMBL/GenBank/DDBJ whole genome shotgun (WGS) entry which is preliminary data.</text>
</comment>
<reference evidence="1" key="1">
    <citation type="submission" date="2020-05" db="EMBL/GenBank/DDBJ databases">
        <title>Large-scale comparative analyses of tick genomes elucidate their genetic diversity and vector capacities.</title>
        <authorList>
            <person name="Jia N."/>
            <person name="Wang J."/>
            <person name="Shi W."/>
            <person name="Du L."/>
            <person name="Sun Y."/>
            <person name="Zhan W."/>
            <person name="Jiang J."/>
            <person name="Wang Q."/>
            <person name="Zhang B."/>
            <person name="Ji P."/>
            <person name="Sakyi L.B."/>
            <person name="Cui X."/>
            <person name="Yuan T."/>
            <person name="Jiang B."/>
            <person name="Yang W."/>
            <person name="Lam T.T.-Y."/>
            <person name="Chang Q."/>
            <person name="Ding S."/>
            <person name="Wang X."/>
            <person name="Zhu J."/>
            <person name="Ruan X."/>
            <person name="Zhao L."/>
            <person name="Wei J."/>
            <person name="Que T."/>
            <person name="Du C."/>
            <person name="Cheng J."/>
            <person name="Dai P."/>
            <person name="Han X."/>
            <person name="Huang E."/>
            <person name="Gao Y."/>
            <person name="Liu J."/>
            <person name="Shao H."/>
            <person name="Ye R."/>
            <person name="Li L."/>
            <person name="Wei W."/>
            <person name="Wang X."/>
            <person name="Wang C."/>
            <person name="Yang T."/>
            <person name="Huo Q."/>
            <person name="Li W."/>
            <person name="Guo W."/>
            <person name="Chen H."/>
            <person name="Zhou L."/>
            <person name="Ni X."/>
            <person name="Tian J."/>
            <person name="Zhou Y."/>
            <person name="Sheng Y."/>
            <person name="Liu T."/>
            <person name="Pan Y."/>
            <person name="Xia L."/>
            <person name="Li J."/>
            <person name="Zhao F."/>
            <person name="Cao W."/>
        </authorList>
    </citation>
    <scope>NUCLEOTIDE SEQUENCE</scope>
    <source>
        <strain evidence="1">Dsil-2018</strain>
    </source>
</reference>
<gene>
    <name evidence="1" type="ORF">HPB49_003437</name>
</gene>
<evidence type="ECO:0000313" key="1">
    <source>
        <dbReference type="EMBL" id="KAH7948921.1"/>
    </source>
</evidence>
<evidence type="ECO:0000313" key="2">
    <source>
        <dbReference type="Proteomes" id="UP000821865"/>
    </source>
</evidence>
<proteinExistence type="predicted"/>
<keyword evidence="2" id="KW-1185">Reference proteome</keyword>
<dbReference type="Proteomes" id="UP000821865">
    <property type="component" value="Chromosome 5"/>
</dbReference>
<organism evidence="1 2">
    <name type="scientific">Dermacentor silvarum</name>
    <name type="common">Tick</name>
    <dbReference type="NCBI Taxonomy" id="543639"/>
    <lineage>
        <taxon>Eukaryota</taxon>
        <taxon>Metazoa</taxon>
        <taxon>Ecdysozoa</taxon>
        <taxon>Arthropoda</taxon>
        <taxon>Chelicerata</taxon>
        <taxon>Arachnida</taxon>
        <taxon>Acari</taxon>
        <taxon>Parasitiformes</taxon>
        <taxon>Ixodida</taxon>
        <taxon>Ixodoidea</taxon>
        <taxon>Ixodidae</taxon>
        <taxon>Rhipicephalinae</taxon>
        <taxon>Dermacentor</taxon>
    </lineage>
</organism>
<name>A0ACB8CP44_DERSI</name>